<dbReference type="GO" id="GO:0016616">
    <property type="term" value="F:oxidoreductase activity, acting on the CH-OH group of donors, NAD or NADP as acceptor"/>
    <property type="evidence" value="ECO:0007669"/>
    <property type="project" value="UniProtKB-ARBA"/>
</dbReference>
<feature type="binding site" evidence="5">
    <location>
        <position position="116"/>
    </location>
    <ligand>
        <name>substrate</name>
    </ligand>
</feature>
<dbReference type="CDD" id="cd19071">
    <property type="entry name" value="AKR_AKR1-5-like"/>
    <property type="match status" value="1"/>
</dbReference>
<evidence type="ECO:0000256" key="1">
    <source>
        <dbReference type="ARBA" id="ARBA00007905"/>
    </source>
</evidence>
<dbReference type="EMBL" id="JAAZHI010000244">
    <property type="protein sequence ID" value="NLA57092.1"/>
    <property type="molecule type" value="Genomic_DNA"/>
</dbReference>
<dbReference type="FunFam" id="3.20.20.100:FF:000002">
    <property type="entry name" value="2,5-diketo-D-gluconic acid reductase A"/>
    <property type="match status" value="1"/>
</dbReference>
<dbReference type="SUPFAM" id="SSF51430">
    <property type="entry name" value="NAD(P)-linked oxidoreductase"/>
    <property type="match status" value="1"/>
</dbReference>
<dbReference type="InterPro" id="IPR018170">
    <property type="entry name" value="Aldo/ket_reductase_CS"/>
</dbReference>
<evidence type="ECO:0000256" key="4">
    <source>
        <dbReference type="PIRSR" id="PIRSR000097-1"/>
    </source>
</evidence>
<name>A0A7X6SWP2_9CORY</name>
<evidence type="ECO:0000256" key="3">
    <source>
        <dbReference type="ARBA" id="ARBA00023002"/>
    </source>
</evidence>
<evidence type="ECO:0000256" key="6">
    <source>
        <dbReference type="PIRSR" id="PIRSR000097-3"/>
    </source>
</evidence>
<dbReference type="InterPro" id="IPR020471">
    <property type="entry name" value="AKR"/>
</dbReference>
<evidence type="ECO:0000313" key="8">
    <source>
        <dbReference type="EMBL" id="NLA57092.1"/>
    </source>
</evidence>
<dbReference type="PANTHER" id="PTHR43827">
    <property type="entry name" value="2,5-DIKETO-D-GLUCONIC ACID REDUCTASE"/>
    <property type="match status" value="1"/>
</dbReference>
<organism evidence="8 9">
    <name type="scientific">Corynebacterium humireducens</name>
    <dbReference type="NCBI Taxonomy" id="1223514"/>
    <lineage>
        <taxon>Bacteria</taxon>
        <taxon>Bacillati</taxon>
        <taxon>Actinomycetota</taxon>
        <taxon>Actinomycetes</taxon>
        <taxon>Mycobacteriales</taxon>
        <taxon>Corynebacteriaceae</taxon>
        <taxon>Corynebacterium</taxon>
    </lineage>
</organism>
<dbReference type="Proteomes" id="UP000557899">
    <property type="component" value="Unassembled WGS sequence"/>
</dbReference>
<dbReference type="AlphaFoldDB" id="A0A7X6SWP2"/>
<protein>
    <submittedName>
        <fullName evidence="8">Aldo/keto reductase</fullName>
    </submittedName>
</protein>
<dbReference type="InterPro" id="IPR023210">
    <property type="entry name" value="NADP_OxRdtase_dom"/>
</dbReference>
<feature type="domain" description="NADP-dependent oxidoreductase" evidence="7">
    <location>
        <begin position="21"/>
        <end position="268"/>
    </location>
</feature>
<keyword evidence="2" id="KW-0521">NADP</keyword>
<dbReference type="PANTHER" id="PTHR43827:SF3">
    <property type="entry name" value="NADP-DEPENDENT OXIDOREDUCTASE DOMAIN-CONTAINING PROTEIN"/>
    <property type="match status" value="1"/>
</dbReference>
<comment type="caution">
    <text evidence="8">The sequence shown here is derived from an EMBL/GenBank/DDBJ whole genome shotgun (WGS) entry which is preliminary data.</text>
</comment>
<sequence length="283" mass="30969">MGDMRIPPTLTLNDGTEIPQLGLGTWNLTGEEGKRVIREAIALGYRHLDTASAYGNEEIVGQAVADAIAAGDVTREEMFITTKAWQDEQGAENIPGAFRRSLDRLGLDYVDLYLVHWPHAAQNRYVESFEAIARLQGLGLVQAVGVANFYEEVLREVVEKVGVVPATNQVELHPGFSQASLREVHRELGVTTVAWSPLGRGIVLANPVVGAVARKVGRTPAQVALRWAMQLGCVVIPKSARPTRLAENLAAMDFTLTREQVEAVTSLDTQQGFGRIFEDPRVF</sequence>
<dbReference type="Pfam" id="PF00248">
    <property type="entry name" value="Aldo_ket_red"/>
    <property type="match status" value="1"/>
</dbReference>
<gene>
    <name evidence="8" type="ORF">GX859_12520</name>
</gene>
<evidence type="ECO:0000259" key="7">
    <source>
        <dbReference type="Pfam" id="PF00248"/>
    </source>
</evidence>
<feature type="active site" description="Proton donor" evidence="4">
    <location>
        <position position="54"/>
    </location>
</feature>
<reference evidence="8 9" key="1">
    <citation type="journal article" date="2020" name="Biotechnol. Biofuels">
        <title>New insights from the biogas microbiome by comprehensive genome-resolved metagenomics of nearly 1600 species originating from multiple anaerobic digesters.</title>
        <authorList>
            <person name="Campanaro S."/>
            <person name="Treu L."/>
            <person name="Rodriguez-R L.M."/>
            <person name="Kovalovszki A."/>
            <person name="Ziels R.M."/>
            <person name="Maus I."/>
            <person name="Zhu X."/>
            <person name="Kougias P.G."/>
            <person name="Basile A."/>
            <person name="Luo G."/>
            <person name="Schluter A."/>
            <person name="Konstantinidis K.T."/>
            <person name="Angelidaki I."/>
        </authorList>
    </citation>
    <scope>NUCLEOTIDE SEQUENCE [LARGE SCALE GENOMIC DNA]</scope>
    <source>
        <strain evidence="8">AS15tlH2ME_198</strain>
    </source>
</reference>
<evidence type="ECO:0000313" key="9">
    <source>
        <dbReference type="Proteomes" id="UP000557899"/>
    </source>
</evidence>
<keyword evidence="3" id="KW-0560">Oxidoreductase</keyword>
<dbReference type="InterPro" id="IPR036812">
    <property type="entry name" value="NAD(P)_OxRdtase_dom_sf"/>
</dbReference>
<dbReference type="Gene3D" id="3.20.20.100">
    <property type="entry name" value="NADP-dependent oxidoreductase domain"/>
    <property type="match status" value="1"/>
</dbReference>
<comment type="similarity">
    <text evidence="1">Belongs to the aldo/keto reductase family.</text>
</comment>
<evidence type="ECO:0000256" key="2">
    <source>
        <dbReference type="ARBA" id="ARBA00022857"/>
    </source>
</evidence>
<dbReference type="PRINTS" id="PR00069">
    <property type="entry name" value="ALDKETRDTASE"/>
</dbReference>
<evidence type="ECO:0000256" key="5">
    <source>
        <dbReference type="PIRSR" id="PIRSR000097-2"/>
    </source>
</evidence>
<dbReference type="PROSITE" id="PS00798">
    <property type="entry name" value="ALDOKETO_REDUCTASE_1"/>
    <property type="match status" value="1"/>
</dbReference>
<proteinExistence type="inferred from homology"/>
<feature type="site" description="Lowers pKa of active site Tyr" evidence="6">
    <location>
        <position position="83"/>
    </location>
</feature>
<dbReference type="PIRSF" id="PIRSF000097">
    <property type="entry name" value="AKR"/>
    <property type="match status" value="1"/>
</dbReference>
<accession>A0A7X6SWP2</accession>